<reference evidence="2 3" key="1">
    <citation type="submission" date="2019-11" db="EMBL/GenBank/DDBJ databases">
        <title>Draft genome sequence of Labilibaculum sp. strain SYP isolated from Black Sea.</title>
        <authorList>
            <person name="Yadav S."/>
            <person name="Villanueva L."/>
        </authorList>
    </citation>
    <scope>NUCLEOTIDE SEQUENCE [LARGE SCALE GENOMIC DNA]</scope>
    <source>
        <strain evidence="2 3">44</strain>
    </source>
</reference>
<dbReference type="RefSeq" id="WP_156194661.1">
    <property type="nucleotide sequence ID" value="NZ_QTZN02000004.1"/>
</dbReference>
<evidence type="ECO:0000313" key="2">
    <source>
        <dbReference type="EMBL" id="MVB05957.1"/>
    </source>
</evidence>
<gene>
    <name evidence="2" type="ORF">DWB62_002890</name>
    <name evidence="1" type="ORF">GNY23_02890</name>
</gene>
<organism evidence="1 4">
    <name type="scientific">Labilibaculum euxinus</name>
    <dbReference type="NCBI Taxonomy" id="2686357"/>
    <lineage>
        <taxon>Bacteria</taxon>
        <taxon>Pseudomonadati</taxon>
        <taxon>Bacteroidota</taxon>
        <taxon>Bacteroidia</taxon>
        <taxon>Marinilabiliales</taxon>
        <taxon>Marinifilaceae</taxon>
        <taxon>Labilibaculum</taxon>
    </lineage>
</organism>
<proteinExistence type="predicted"/>
<dbReference type="EMBL" id="QTZN02000004">
    <property type="protein sequence ID" value="MVB05957.1"/>
    <property type="molecule type" value="Genomic_DNA"/>
</dbReference>
<reference evidence="1 4" key="2">
    <citation type="submission" date="2019-12" db="EMBL/GenBank/DDBJ databases">
        <title>Draft genome sequence of Labilibaculum sp. strain 44 isolated from deep waters of Black Sea.</title>
        <authorList>
            <person name="Yadav S."/>
            <person name="Villanueva L."/>
        </authorList>
    </citation>
    <scope>NUCLEOTIDE SEQUENCE [LARGE SCALE GENOMIC DNA]</scope>
    <source>
        <strain evidence="1 4">44</strain>
    </source>
</reference>
<dbReference type="EMBL" id="WOTW01000004">
    <property type="protein sequence ID" value="MUP36752.1"/>
    <property type="molecule type" value="Genomic_DNA"/>
</dbReference>
<comment type="caution">
    <text evidence="1">The sequence shown here is derived from an EMBL/GenBank/DDBJ whole genome shotgun (WGS) entry which is preliminary data.</text>
</comment>
<dbReference type="OrthoDB" id="662986at2"/>
<name>A0A7M4D273_9BACT</name>
<evidence type="ECO:0000313" key="3">
    <source>
        <dbReference type="Proteomes" id="UP000285951"/>
    </source>
</evidence>
<keyword evidence="3" id="KW-1185">Reference proteome</keyword>
<evidence type="ECO:0000313" key="4">
    <source>
        <dbReference type="Proteomes" id="UP000462449"/>
    </source>
</evidence>
<sequence>MKNTYSEPKLFPTDRNINIKKSWFVAFRFTDPNTGDRKQFQFRGDISYHKSK</sequence>
<protein>
    <submittedName>
        <fullName evidence="1">Uncharacterized protein</fullName>
    </submittedName>
</protein>
<dbReference type="Proteomes" id="UP000462449">
    <property type="component" value="Unassembled WGS sequence"/>
</dbReference>
<dbReference type="AlphaFoldDB" id="A0A7M4D273"/>
<evidence type="ECO:0000313" key="1">
    <source>
        <dbReference type="EMBL" id="MUP36752.1"/>
    </source>
</evidence>
<dbReference type="Proteomes" id="UP000285951">
    <property type="component" value="Unassembled WGS sequence"/>
</dbReference>
<accession>A0A7M4D273</accession>